<dbReference type="Pfam" id="PF20444">
    <property type="entry name" value="DUF6703"/>
    <property type="match status" value="1"/>
</dbReference>
<comment type="caution">
    <text evidence="2">The sequence shown here is derived from an EMBL/GenBank/DDBJ whole genome shotgun (WGS) entry which is preliminary data.</text>
</comment>
<dbReference type="InterPro" id="IPR046549">
    <property type="entry name" value="DUF6703"/>
</dbReference>
<keyword evidence="3" id="KW-1185">Reference proteome</keyword>
<organism evidence="2 3">
    <name type="scientific">Actinokineospora fastidiosa</name>
    <dbReference type="NCBI Taxonomy" id="1816"/>
    <lineage>
        <taxon>Bacteria</taxon>
        <taxon>Bacillati</taxon>
        <taxon>Actinomycetota</taxon>
        <taxon>Actinomycetes</taxon>
        <taxon>Pseudonocardiales</taxon>
        <taxon>Pseudonocardiaceae</taxon>
        <taxon>Actinokineospora</taxon>
    </lineage>
</organism>
<dbReference type="RefSeq" id="WP_229787091.1">
    <property type="nucleotide sequence ID" value="NZ_BMRB01000003.1"/>
</dbReference>
<accession>A0A918LFS3</accession>
<keyword evidence="1" id="KW-0472">Membrane</keyword>
<dbReference type="EMBL" id="BMRB01000003">
    <property type="protein sequence ID" value="GGS41343.1"/>
    <property type="molecule type" value="Genomic_DNA"/>
</dbReference>
<dbReference type="AlphaFoldDB" id="A0A918LFS3"/>
<feature type="transmembrane region" description="Helical" evidence="1">
    <location>
        <begin position="46"/>
        <end position="66"/>
    </location>
</feature>
<dbReference type="Proteomes" id="UP000660680">
    <property type="component" value="Unassembled WGS sequence"/>
</dbReference>
<reference evidence="2" key="1">
    <citation type="journal article" date="2014" name="Int. J. Syst. Evol. Microbiol.">
        <title>Complete genome sequence of Corynebacterium casei LMG S-19264T (=DSM 44701T), isolated from a smear-ripened cheese.</title>
        <authorList>
            <consortium name="US DOE Joint Genome Institute (JGI-PGF)"/>
            <person name="Walter F."/>
            <person name="Albersmeier A."/>
            <person name="Kalinowski J."/>
            <person name="Ruckert C."/>
        </authorList>
    </citation>
    <scope>NUCLEOTIDE SEQUENCE</scope>
    <source>
        <strain evidence="2">JCM 3276</strain>
    </source>
</reference>
<keyword evidence="1" id="KW-0812">Transmembrane</keyword>
<gene>
    <name evidence="2" type="ORF">GCM10010171_39990</name>
</gene>
<sequence>MARNRSMRTPLLPGRGPLAKVPPIAAFLLVIGLFAAGVLIKGPLGAALLLTLAVAVAALLAATWGVLGPAQRAGRVLVVGVVVAIAISVL</sequence>
<evidence type="ECO:0000256" key="1">
    <source>
        <dbReference type="SAM" id="Phobius"/>
    </source>
</evidence>
<keyword evidence="1" id="KW-1133">Transmembrane helix</keyword>
<reference evidence="2" key="2">
    <citation type="submission" date="2020-09" db="EMBL/GenBank/DDBJ databases">
        <authorList>
            <person name="Sun Q."/>
            <person name="Ohkuma M."/>
        </authorList>
    </citation>
    <scope>NUCLEOTIDE SEQUENCE</scope>
    <source>
        <strain evidence="2">JCM 3276</strain>
    </source>
</reference>
<protein>
    <submittedName>
        <fullName evidence="2">Uncharacterized protein</fullName>
    </submittedName>
</protein>
<proteinExistence type="predicted"/>
<feature type="transmembrane region" description="Helical" evidence="1">
    <location>
        <begin position="21"/>
        <end position="40"/>
    </location>
</feature>
<feature type="transmembrane region" description="Helical" evidence="1">
    <location>
        <begin position="73"/>
        <end position="89"/>
    </location>
</feature>
<evidence type="ECO:0000313" key="3">
    <source>
        <dbReference type="Proteomes" id="UP000660680"/>
    </source>
</evidence>
<evidence type="ECO:0000313" key="2">
    <source>
        <dbReference type="EMBL" id="GGS41343.1"/>
    </source>
</evidence>
<name>A0A918LFS3_9PSEU</name>